<comment type="subcellular location">
    <subcellularLocation>
        <location evidence="1">Membrane</location>
        <topology evidence="1">Single-pass type I membrane protein</topology>
    </subcellularLocation>
</comment>
<evidence type="ECO:0000256" key="6">
    <source>
        <dbReference type="ARBA" id="ARBA00022741"/>
    </source>
</evidence>
<evidence type="ECO:0000256" key="14">
    <source>
        <dbReference type="SAM" id="Phobius"/>
    </source>
</evidence>
<name>A0ABR0XE96_REHGL</name>
<dbReference type="EMBL" id="JABTTQ020000005">
    <property type="protein sequence ID" value="KAK6157451.1"/>
    <property type="molecule type" value="Genomic_DNA"/>
</dbReference>
<dbReference type="PANTHER" id="PTHR32444:SF183">
    <property type="entry name" value="APPLE DOMAIN-CONTAINING PROTEIN"/>
    <property type="match status" value="1"/>
</dbReference>
<evidence type="ECO:0000256" key="7">
    <source>
        <dbReference type="ARBA" id="ARBA00022777"/>
    </source>
</evidence>
<gene>
    <name evidence="19" type="ORF">DH2020_011699</name>
</gene>
<dbReference type="InterPro" id="IPR011009">
    <property type="entry name" value="Kinase-like_dom_sf"/>
</dbReference>
<keyword evidence="4 14" id="KW-0812">Transmembrane</keyword>
<comment type="similarity">
    <text evidence="13">Belongs to the protein kinase superfamily. Ser/Thr protein kinase family.</text>
</comment>
<dbReference type="InterPro" id="IPR036426">
    <property type="entry name" value="Bulb-type_lectin_dom_sf"/>
</dbReference>
<keyword evidence="3 13" id="KW-0808">Transferase</keyword>
<dbReference type="Pfam" id="PF08276">
    <property type="entry name" value="PAN_2"/>
    <property type="match status" value="1"/>
</dbReference>
<keyword evidence="6 13" id="KW-0547">Nucleotide-binding</keyword>
<comment type="catalytic activity">
    <reaction evidence="13">
        <text>L-seryl-[protein] + ATP = O-phospho-L-seryl-[protein] + ADP + H(+)</text>
        <dbReference type="Rhea" id="RHEA:17989"/>
        <dbReference type="Rhea" id="RHEA-COMP:9863"/>
        <dbReference type="Rhea" id="RHEA-COMP:11604"/>
        <dbReference type="ChEBI" id="CHEBI:15378"/>
        <dbReference type="ChEBI" id="CHEBI:29999"/>
        <dbReference type="ChEBI" id="CHEBI:30616"/>
        <dbReference type="ChEBI" id="CHEBI:83421"/>
        <dbReference type="ChEBI" id="CHEBI:456216"/>
        <dbReference type="EC" id="2.7.11.1"/>
    </reaction>
</comment>
<feature type="chain" id="PRO_5046576121" description="Receptor-like serine/threonine-protein kinase" evidence="15">
    <location>
        <begin position="24"/>
        <end position="810"/>
    </location>
</feature>
<feature type="domain" description="Protein kinase" evidence="16">
    <location>
        <begin position="493"/>
        <end position="786"/>
    </location>
</feature>
<evidence type="ECO:0000256" key="1">
    <source>
        <dbReference type="ARBA" id="ARBA00004479"/>
    </source>
</evidence>
<evidence type="ECO:0000256" key="12">
    <source>
        <dbReference type="ARBA" id="ARBA00023180"/>
    </source>
</evidence>
<dbReference type="Pfam" id="PF00954">
    <property type="entry name" value="S_locus_glycop"/>
    <property type="match status" value="1"/>
</dbReference>
<dbReference type="InterPro" id="IPR000858">
    <property type="entry name" value="S_locus_glycoprot_dom"/>
</dbReference>
<keyword evidence="9 14" id="KW-1133">Transmembrane helix</keyword>
<dbReference type="SUPFAM" id="SSF51110">
    <property type="entry name" value="alpha-D-mannose-specific plant lectins"/>
    <property type="match status" value="1"/>
</dbReference>
<dbReference type="Gene3D" id="2.90.10.10">
    <property type="entry name" value="Bulb-type lectin domain"/>
    <property type="match status" value="1"/>
</dbReference>
<dbReference type="Pfam" id="PF11883">
    <property type="entry name" value="DUF3403"/>
    <property type="match status" value="1"/>
</dbReference>
<dbReference type="InterPro" id="IPR001245">
    <property type="entry name" value="Ser-Thr/Tyr_kinase_cat_dom"/>
</dbReference>
<evidence type="ECO:0000256" key="2">
    <source>
        <dbReference type="ARBA" id="ARBA00022527"/>
    </source>
</evidence>
<evidence type="ECO:0000256" key="13">
    <source>
        <dbReference type="PIRNR" id="PIRNR000641"/>
    </source>
</evidence>
<evidence type="ECO:0000259" key="17">
    <source>
        <dbReference type="PROSITE" id="PS50927"/>
    </source>
</evidence>
<keyword evidence="20" id="KW-1185">Reference proteome</keyword>
<dbReference type="Pfam" id="PF01453">
    <property type="entry name" value="B_lectin"/>
    <property type="match status" value="1"/>
</dbReference>
<keyword evidence="8 13" id="KW-0067">ATP-binding</keyword>
<dbReference type="InterPro" id="IPR021820">
    <property type="entry name" value="S-locus_recpt_kinase_C"/>
</dbReference>
<keyword evidence="5 15" id="KW-0732">Signal</keyword>
<dbReference type="PROSITE" id="PS00108">
    <property type="entry name" value="PROTEIN_KINASE_ST"/>
    <property type="match status" value="1"/>
</dbReference>
<comment type="caution">
    <text evidence="19">The sequence shown here is derived from an EMBL/GenBank/DDBJ whole genome shotgun (WGS) entry which is preliminary data.</text>
</comment>
<keyword evidence="10 14" id="KW-0472">Membrane</keyword>
<evidence type="ECO:0000313" key="19">
    <source>
        <dbReference type="EMBL" id="KAK6157451.1"/>
    </source>
</evidence>
<dbReference type="Gene3D" id="3.30.200.20">
    <property type="entry name" value="Phosphorylase Kinase, domain 1"/>
    <property type="match status" value="1"/>
</dbReference>
<reference evidence="19 20" key="1">
    <citation type="journal article" date="2021" name="Comput. Struct. Biotechnol. J.">
        <title>De novo genome assembly of the potent medicinal plant Rehmannia glutinosa using nanopore technology.</title>
        <authorList>
            <person name="Ma L."/>
            <person name="Dong C."/>
            <person name="Song C."/>
            <person name="Wang X."/>
            <person name="Zheng X."/>
            <person name="Niu Y."/>
            <person name="Chen S."/>
            <person name="Feng W."/>
        </authorList>
    </citation>
    <scope>NUCLEOTIDE SEQUENCE [LARGE SCALE GENOMIC DNA]</scope>
    <source>
        <strain evidence="19">DH-2019</strain>
    </source>
</reference>
<accession>A0ABR0XE96</accession>
<dbReference type="Gene3D" id="3.50.4.10">
    <property type="entry name" value="Hepatocyte Growth Factor"/>
    <property type="match status" value="1"/>
</dbReference>
<feature type="transmembrane region" description="Helical" evidence="14">
    <location>
        <begin position="431"/>
        <end position="453"/>
    </location>
</feature>
<dbReference type="EC" id="2.7.11.1" evidence="13"/>
<keyword evidence="12" id="KW-0325">Glycoprotein</keyword>
<feature type="signal peptide" evidence="15">
    <location>
        <begin position="1"/>
        <end position="23"/>
    </location>
</feature>
<dbReference type="SUPFAM" id="SSF56112">
    <property type="entry name" value="Protein kinase-like (PK-like)"/>
    <property type="match status" value="1"/>
</dbReference>
<dbReference type="InterPro" id="IPR024171">
    <property type="entry name" value="SRK-like_kinase"/>
</dbReference>
<proteinExistence type="inferred from homology"/>
<dbReference type="CDD" id="cd01098">
    <property type="entry name" value="PAN_AP_plant"/>
    <property type="match status" value="1"/>
</dbReference>
<protein>
    <recommendedName>
        <fullName evidence="13">Receptor-like serine/threonine-protein kinase</fullName>
        <ecNumber evidence="13">2.7.11.1</ecNumber>
    </recommendedName>
</protein>
<dbReference type="SMART" id="SM00473">
    <property type="entry name" value="PAN_AP"/>
    <property type="match status" value="1"/>
</dbReference>
<dbReference type="CDD" id="cd00028">
    <property type="entry name" value="B_lectin"/>
    <property type="match status" value="1"/>
</dbReference>
<keyword evidence="7 13" id="KW-0418">Kinase</keyword>
<evidence type="ECO:0000313" key="20">
    <source>
        <dbReference type="Proteomes" id="UP001318860"/>
    </source>
</evidence>
<dbReference type="Proteomes" id="UP001318860">
    <property type="component" value="Unassembled WGS sequence"/>
</dbReference>
<evidence type="ECO:0000256" key="5">
    <source>
        <dbReference type="ARBA" id="ARBA00022729"/>
    </source>
</evidence>
<keyword evidence="11" id="KW-1015">Disulfide bond</keyword>
<dbReference type="SMART" id="SM00108">
    <property type="entry name" value="B_lectin"/>
    <property type="match status" value="1"/>
</dbReference>
<evidence type="ECO:0000256" key="4">
    <source>
        <dbReference type="ARBA" id="ARBA00022692"/>
    </source>
</evidence>
<dbReference type="InterPro" id="IPR001480">
    <property type="entry name" value="Bulb-type_lectin_dom"/>
</dbReference>
<dbReference type="PROSITE" id="PS50927">
    <property type="entry name" value="BULB_LECTIN"/>
    <property type="match status" value="1"/>
</dbReference>
<comment type="catalytic activity">
    <reaction evidence="13">
        <text>L-threonyl-[protein] + ATP = O-phospho-L-threonyl-[protein] + ADP + H(+)</text>
        <dbReference type="Rhea" id="RHEA:46608"/>
        <dbReference type="Rhea" id="RHEA-COMP:11060"/>
        <dbReference type="Rhea" id="RHEA-COMP:11605"/>
        <dbReference type="ChEBI" id="CHEBI:15378"/>
        <dbReference type="ChEBI" id="CHEBI:30013"/>
        <dbReference type="ChEBI" id="CHEBI:30616"/>
        <dbReference type="ChEBI" id="CHEBI:61977"/>
        <dbReference type="ChEBI" id="CHEBI:456216"/>
        <dbReference type="EC" id="2.7.11.1"/>
    </reaction>
</comment>
<dbReference type="PIRSF" id="PIRSF000641">
    <property type="entry name" value="SRK"/>
    <property type="match status" value="1"/>
</dbReference>
<evidence type="ECO:0000256" key="10">
    <source>
        <dbReference type="ARBA" id="ARBA00023136"/>
    </source>
</evidence>
<dbReference type="PANTHER" id="PTHR32444">
    <property type="entry name" value="BULB-TYPE LECTIN DOMAIN-CONTAINING PROTEIN"/>
    <property type="match status" value="1"/>
</dbReference>
<feature type="domain" description="Apple" evidence="18">
    <location>
        <begin position="339"/>
        <end position="418"/>
    </location>
</feature>
<dbReference type="InterPro" id="IPR000719">
    <property type="entry name" value="Prot_kinase_dom"/>
</dbReference>
<evidence type="ECO:0000256" key="9">
    <source>
        <dbReference type="ARBA" id="ARBA00022989"/>
    </source>
</evidence>
<dbReference type="InterPro" id="IPR008271">
    <property type="entry name" value="Ser/Thr_kinase_AS"/>
</dbReference>
<dbReference type="PROSITE" id="PS50948">
    <property type="entry name" value="PAN"/>
    <property type="match status" value="1"/>
</dbReference>
<keyword evidence="2 13" id="KW-0723">Serine/threonine-protein kinase</keyword>
<dbReference type="InterPro" id="IPR003609">
    <property type="entry name" value="Pan_app"/>
</dbReference>
<dbReference type="Pfam" id="PF07714">
    <property type="entry name" value="PK_Tyr_Ser-Thr"/>
    <property type="match status" value="1"/>
</dbReference>
<evidence type="ECO:0000256" key="15">
    <source>
        <dbReference type="SAM" id="SignalP"/>
    </source>
</evidence>
<dbReference type="PROSITE" id="PS50011">
    <property type="entry name" value="PROTEIN_KINASE_DOM"/>
    <property type="match status" value="1"/>
</dbReference>
<evidence type="ECO:0000259" key="18">
    <source>
        <dbReference type="PROSITE" id="PS50948"/>
    </source>
</evidence>
<organism evidence="19 20">
    <name type="scientific">Rehmannia glutinosa</name>
    <name type="common">Chinese foxglove</name>
    <dbReference type="NCBI Taxonomy" id="99300"/>
    <lineage>
        <taxon>Eukaryota</taxon>
        <taxon>Viridiplantae</taxon>
        <taxon>Streptophyta</taxon>
        <taxon>Embryophyta</taxon>
        <taxon>Tracheophyta</taxon>
        <taxon>Spermatophyta</taxon>
        <taxon>Magnoliopsida</taxon>
        <taxon>eudicotyledons</taxon>
        <taxon>Gunneridae</taxon>
        <taxon>Pentapetalae</taxon>
        <taxon>asterids</taxon>
        <taxon>lamiids</taxon>
        <taxon>Lamiales</taxon>
        <taxon>Orobanchaceae</taxon>
        <taxon>Rehmannieae</taxon>
        <taxon>Rehmannia</taxon>
    </lineage>
</organism>
<dbReference type="SMART" id="SM00220">
    <property type="entry name" value="S_TKc"/>
    <property type="match status" value="1"/>
</dbReference>
<dbReference type="Gene3D" id="1.10.510.10">
    <property type="entry name" value="Transferase(Phosphotransferase) domain 1"/>
    <property type="match status" value="1"/>
</dbReference>
<feature type="domain" description="Bulb-type lectin" evidence="17">
    <location>
        <begin position="25"/>
        <end position="147"/>
    </location>
</feature>
<evidence type="ECO:0000256" key="3">
    <source>
        <dbReference type="ARBA" id="ARBA00022679"/>
    </source>
</evidence>
<evidence type="ECO:0000256" key="8">
    <source>
        <dbReference type="ARBA" id="ARBA00022840"/>
    </source>
</evidence>
<evidence type="ECO:0000256" key="11">
    <source>
        <dbReference type="ARBA" id="ARBA00023157"/>
    </source>
</evidence>
<evidence type="ECO:0000259" key="16">
    <source>
        <dbReference type="PROSITE" id="PS50011"/>
    </source>
</evidence>
<dbReference type="CDD" id="cd14066">
    <property type="entry name" value="STKc_IRAK"/>
    <property type="match status" value="1"/>
</dbReference>
<sequence length="810" mass="91553">MNTFSKGFSLLLLTALIIQKNSGATDTINVTQNITDGETMVSSGGTLELGFFRPGNSNNRYVGMWYKKITVNKVVWVANREVPLTTNSGVLAVIQPGMLVLLNDTNDIIWSSNISKYVVNNPVAQLLDNGNLVVREANDDRPENFIWQSFDYPTDTFLPGMKFGWNFITGVETYLSSWRTNEDPAHGDFAYHLDLTGYPQIVMRQNNAETYRIGPWNGLRFSGDMRADPTYTLTFVMKKNEVHYFEHTIDRLVVSRFTLTRGGVGQCLTWVNRTQEWVRILDVPVDNCDSYKICGAYGSCHIGNRPACGCLDRFVPKDPENWNRSDWSNGCIRRTNLSCQGDVFLKYSGIKLPDARHSWSNESMSLKECEAECLKNCSCMAYTQLDLSKGSGCLLWFDDLVDIRTLSADGQDIYIRMASSEFESQGKKKEILIASLTSVMVMILLGLSLILYLQRRKNYLKIRKEEKYSGSEHKDSVLPLFKLSTILKATDYFSIDNKLGEGGFGPVYKGILEGGQEIAVKRLSRTSSQGLDEFKNEAIFIAKLQHRNLVRLLGCCIQGKENMLIYEYMPNKSLDVILFDRSRNVLLDWPTRFHIINGIARGLLYLHQDSRLRIIHRDLKASNILLDADMNPKISDFGTARRFGDNETEARTRRIVGTYGYMSPEYAVDGLFSVKSDVFSFGTLVLEIVSGKRNRGFSHRDHHLNLLGHAWTLYKEERSLEIIDATLADSIDLSEVLRSIYVGLLCVQKKPRDRPSMSSVVLMLGNEGVFPPANQPGFFTEREPFIAENSTSTNAISSTNEVTITLLEGR</sequence>